<dbReference type="GO" id="GO:0048039">
    <property type="term" value="F:ubiquinone binding"/>
    <property type="evidence" value="ECO:0007669"/>
    <property type="project" value="InterPro"/>
</dbReference>
<dbReference type="RefSeq" id="WP_127684015.1">
    <property type="nucleotide sequence ID" value="NZ_SACM01000005.1"/>
</dbReference>
<dbReference type="Pfam" id="PF03364">
    <property type="entry name" value="Polyketide_cyc"/>
    <property type="match status" value="1"/>
</dbReference>
<evidence type="ECO:0000313" key="4">
    <source>
        <dbReference type="Proteomes" id="UP000288587"/>
    </source>
</evidence>
<dbReference type="InterPro" id="IPR023393">
    <property type="entry name" value="START-like_dom_sf"/>
</dbReference>
<dbReference type="AlphaFoldDB" id="A0A3S2XN54"/>
<accession>A0A3S2XN54</accession>
<dbReference type="PANTHER" id="PTHR12901">
    <property type="entry name" value="SPERM PROTEIN HOMOLOG"/>
    <property type="match status" value="1"/>
</dbReference>
<comment type="caution">
    <text evidence="3">The sequence shown here is derived from an EMBL/GenBank/DDBJ whole genome shotgun (WGS) entry which is preliminary data.</text>
</comment>
<sequence>MKPVTKSVLLWYSAQEMYELVTGVESYPQFLPWCEGAEVLERRDDGLTARLSLAFAGVRTHFTTRNLHEPGRRVQVSLVDGPFSHLDGDWHFKPLMRPGSDQANACKVQFEMRYAFSNGALEAVLSPVFDKVAQTFVDRFVERAEAVYGPR</sequence>
<dbReference type="EMBL" id="SACM01000005">
    <property type="protein sequence ID" value="RVT83034.1"/>
    <property type="molecule type" value="Genomic_DNA"/>
</dbReference>
<reference evidence="3 4" key="1">
    <citation type="submission" date="2019-01" db="EMBL/GenBank/DDBJ databases">
        <authorList>
            <person name="Chen W.-M."/>
        </authorList>
    </citation>
    <scope>NUCLEOTIDE SEQUENCE [LARGE SCALE GENOMIC DNA]</scope>
    <source>
        <strain evidence="3 4">CCP-18</strain>
    </source>
</reference>
<organism evidence="3 4">
    <name type="scientific">Inhella crocodyli</name>
    <dbReference type="NCBI Taxonomy" id="2499851"/>
    <lineage>
        <taxon>Bacteria</taxon>
        <taxon>Pseudomonadati</taxon>
        <taxon>Pseudomonadota</taxon>
        <taxon>Betaproteobacteria</taxon>
        <taxon>Burkholderiales</taxon>
        <taxon>Sphaerotilaceae</taxon>
        <taxon>Inhella</taxon>
    </lineage>
</organism>
<comment type="similarity">
    <text evidence="1">Belongs to the ribosome association toxin RatA family.</text>
</comment>
<dbReference type="SUPFAM" id="SSF55961">
    <property type="entry name" value="Bet v1-like"/>
    <property type="match status" value="1"/>
</dbReference>
<dbReference type="CDD" id="cd07813">
    <property type="entry name" value="COQ10p_like"/>
    <property type="match status" value="1"/>
</dbReference>
<dbReference type="OrthoDB" id="9804759at2"/>
<keyword evidence="4" id="KW-1185">Reference proteome</keyword>
<gene>
    <name evidence="3" type="ORF">EOD73_15855</name>
</gene>
<dbReference type="Gene3D" id="3.30.530.20">
    <property type="match status" value="1"/>
</dbReference>
<dbReference type="GO" id="GO:0045333">
    <property type="term" value="P:cellular respiration"/>
    <property type="evidence" value="ECO:0007669"/>
    <property type="project" value="InterPro"/>
</dbReference>
<protein>
    <submittedName>
        <fullName evidence="3">Type II toxin-antitoxin system RatA family toxin</fullName>
    </submittedName>
</protein>
<feature type="domain" description="Coenzyme Q-binding protein COQ10 START" evidence="2">
    <location>
        <begin position="12"/>
        <end position="140"/>
    </location>
</feature>
<name>A0A3S2XN54_9BURK</name>
<evidence type="ECO:0000313" key="3">
    <source>
        <dbReference type="EMBL" id="RVT83034.1"/>
    </source>
</evidence>
<proteinExistence type="inferred from homology"/>
<dbReference type="PANTHER" id="PTHR12901:SF10">
    <property type="entry name" value="COENZYME Q-BINDING PROTEIN COQ10, MITOCHONDRIAL"/>
    <property type="match status" value="1"/>
</dbReference>
<dbReference type="InterPro" id="IPR005031">
    <property type="entry name" value="COQ10_START"/>
</dbReference>
<dbReference type="InterPro" id="IPR044996">
    <property type="entry name" value="COQ10-like"/>
</dbReference>
<evidence type="ECO:0000259" key="2">
    <source>
        <dbReference type="Pfam" id="PF03364"/>
    </source>
</evidence>
<dbReference type="Proteomes" id="UP000288587">
    <property type="component" value="Unassembled WGS sequence"/>
</dbReference>
<evidence type="ECO:0000256" key="1">
    <source>
        <dbReference type="ARBA" id="ARBA00008918"/>
    </source>
</evidence>